<dbReference type="PANTHER" id="PTHR30118:SF7">
    <property type="entry name" value="TRANSCRIPTIONAL REGULATOR LYSR FAMILY"/>
    <property type="match status" value="1"/>
</dbReference>
<name>A0A6H1UAY7_9GAMM</name>
<gene>
    <name evidence="6" type="ORF">HER31_02120</name>
</gene>
<organism evidence="6 7">
    <name type="scientific">Ferrimonas lipolytica</name>
    <dbReference type="NCBI Taxonomy" id="2724191"/>
    <lineage>
        <taxon>Bacteria</taxon>
        <taxon>Pseudomonadati</taxon>
        <taxon>Pseudomonadota</taxon>
        <taxon>Gammaproteobacteria</taxon>
        <taxon>Alteromonadales</taxon>
        <taxon>Ferrimonadaceae</taxon>
        <taxon>Ferrimonas</taxon>
    </lineage>
</organism>
<dbReference type="Pfam" id="PF00126">
    <property type="entry name" value="HTH_1"/>
    <property type="match status" value="1"/>
</dbReference>
<keyword evidence="3" id="KW-0238">DNA-binding</keyword>
<dbReference type="Pfam" id="PF03466">
    <property type="entry name" value="LysR_substrate"/>
    <property type="match status" value="1"/>
</dbReference>
<reference evidence="6 7" key="1">
    <citation type="submission" date="2020-04" db="EMBL/GenBank/DDBJ databases">
        <title>Ferrimonas sp. S7 isolated from sea water.</title>
        <authorList>
            <person name="Bae S.S."/>
            <person name="Baek K."/>
        </authorList>
    </citation>
    <scope>NUCLEOTIDE SEQUENCE [LARGE SCALE GENOMIC DNA]</scope>
    <source>
        <strain evidence="6 7">S7</strain>
    </source>
</reference>
<dbReference type="KEGG" id="fes:HER31_02120"/>
<keyword evidence="2" id="KW-0805">Transcription regulation</keyword>
<dbReference type="EMBL" id="CP051180">
    <property type="protein sequence ID" value="QIZ75799.1"/>
    <property type="molecule type" value="Genomic_DNA"/>
</dbReference>
<dbReference type="SUPFAM" id="SSF53850">
    <property type="entry name" value="Periplasmic binding protein-like II"/>
    <property type="match status" value="1"/>
</dbReference>
<protein>
    <submittedName>
        <fullName evidence="6">LysR family transcriptional regulator</fullName>
    </submittedName>
</protein>
<dbReference type="PROSITE" id="PS50931">
    <property type="entry name" value="HTH_LYSR"/>
    <property type="match status" value="1"/>
</dbReference>
<evidence type="ECO:0000259" key="5">
    <source>
        <dbReference type="PROSITE" id="PS50931"/>
    </source>
</evidence>
<comment type="similarity">
    <text evidence="1">Belongs to the LysR transcriptional regulatory family.</text>
</comment>
<dbReference type="InterPro" id="IPR036388">
    <property type="entry name" value="WH-like_DNA-bd_sf"/>
</dbReference>
<dbReference type="SUPFAM" id="SSF46785">
    <property type="entry name" value="Winged helix' DNA-binding domain"/>
    <property type="match status" value="1"/>
</dbReference>
<evidence type="ECO:0000256" key="4">
    <source>
        <dbReference type="ARBA" id="ARBA00023163"/>
    </source>
</evidence>
<dbReference type="InterPro" id="IPR036390">
    <property type="entry name" value="WH_DNA-bd_sf"/>
</dbReference>
<evidence type="ECO:0000256" key="1">
    <source>
        <dbReference type="ARBA" id="ARBA00009437"/>
    </source>
</evidence>
<dbReference type="InterPro" id="IPR005119">
    <property type="entry name" value="LysR_subst-bd"/>
</dbReference>
<dbReference type="Proteomes" id="UP000501602">
    <property type="component" value="Chromosome"/>
</dbReference>
<accession>A0A6H1UAY7</accession>
<dbReference type="GO" id="GO:0003677">
    <property type="term" value="F:DNA binding"/>
    <property type="evidence" value="ECO:0007669"/>
    <property type="project" value="UniProtKB-KW"/>
</dbReference>
<evidence type="ECO:0000256" key="3">
    <source>
        <dbReference type="ARBA" id="ARBA00023125"/>
    </source>
</evidence>
<dbReference type="PANTHER" id="PTHR30118">
    <property type="entry name" value="HTH-TYPE TRANSCRIPTIONAL REGULATOR LEUO-RELATED"/>
    <property type="match status" value="1"/>
</dbReference>
<dbReference type="InterPro" id="IPR050389">
    <property type="entry name" value="LysR-type_TF"/>
</dbReference>
<dbReference type="InterPro" id="IPR000847">
    <property type="entry name" value="LysR_HTH_N"/>
</dbReference>
<dbReference type="Gene3D" id="1.10.10.10">
    <property type="entry name" value="Winged helix-like DNA-binding domain superfamily/Winged helix DNA-binding domain"/>
    <property type="match status" value="1"/>
</dbReference>
<keyword evidence="4" id="KW-0804">Transcription</keyword>
<keyword evidence="7" id="KW-1185">Reference proteome</keyword>
<dbReference type="Gene3D" id="3.40.190.10">
    <property type="entry name" value="Periplasmic binding protein-like II"/>
    <property type="match status" value="2"/>
</dbReference>
<evidence type="ECO:0000313" key="7">
    <source>
        <dbReference type="Proteomes" id="UP000501602"/>
    </source>
</evidence>
<evidence type="ECO:0000256" key="2">
    <source>
        <dbReference type="ARBA" id="ARBA00023015"/>
    </source>
</evidence>
<dbReference type="GO" id="GO:0003700">
    <property type="term" value="F:DNA-binding transcription factor activity"/>
    <property type="evidence" value="ECO:0007669"/>
    <property type="project" value="InterPro"/>
</dbReference>
<dbReference type="AlphaFoldDB" id="A0A6H1UAY7"/>
<dbReference type="RefSeq" id="WP_168659060.1">
    <property type="nucleotide sequence ID" value="NZ_CP051180.1"/>
</dbReference>
<proteinExistence type="inferred from homology"/>
<evidence type="ECO:0000313" key="6">
    <source>
        <dbReference type="EMBL" id="QIZ75799.1"/>
    </source>
</evidence>
<feature type="domain" description="HTH lysR-type" evidence="5">
    <location>
        <begin position="12"/>
        <end position="65"/>
    </location>
</feature>
<sequence length="325" mass="36369">MIKALLNLAIIDLHLISSLVKHGNSSVAGLDLGLSQSSVSYRLKKLRVTFSDELFTRTTNGLVPTEYCRQLERIGANIVNQVESDLYHAGDFNPLAIKKEIWLSIDDSNLDWIPEIYQELKSVAPYCTLCVRPWNPQSFNEIKNGTMNFGIHVIPANSSELFSVDLTYCNRALVVREGHYLSNQHRPVSLSDLTQFPVILHDLAGWNNFGQSTIETAMSKAKLPFKFDAKIGVIGGILNIIKNSNAIAYVATNSIPEDINGLNIISAPKELDETHVSYKMYIPSNRYGSQESTWMIEFLSSSFKRFSDKKQQIKDKALSTATTFG</sequence>